<evidence type="ECO:0000259" key="5">
    <source>
        <dbReference type="Pfam" id="PF00905"/>
    </source>
</evidence>
<evidence type="ECO:0000259" key="6">
    <source>
        <dbReference type="Pfam" id="PF03717"/>
    </source>
</evidence>
<organism evidence="7 8">
    <name type="scientific">Nocardioides eburneus</name>
    <dbReference type="NCBI Taxonomy" id="3231482"/>
    <lineage>
        <taxon>Bacteria</taxon>
        <taxon>Bacillati</taxon>
        <taxon>Actinomycetota</taxon>
        <taxon>Actinomycetes</taxon>
        <taxon>Propionibacteriales</taxon>
        <taxon>Nocardioidaceae</taxon>
        <taxon>Nocardioides</taxon>
    </lineage>
</organism>
<dbReference type="EMBL" id="JBFPJR010000010">
    <property type="protein sequence ID" value="MEX0427477.1"/>
    <property type="molecule type" value="Genomic_DNA"/>
</dbReference>
<dbReference type="InterPro" id="IPR036138">
    <property type="entry name" value="PBP_dimer_sf"/>
</dbReference>
<dbReference type="InterPro" id="IPR005311">
    <property type="entry name" value="PBP_dimer"/>
</dbReference>
<dbReference type="InterPro" id="IPR012338">
    <property type="entry name" value="Beta-lactam/transpept-like"/>
</dbReference>
<evidence type="ECO:0000256" key="2">
    <source>
        <dbReference type="ARBA" id="ARBA00007171"/>
    </source>
</evidence>
<name>A0ABV3SX09_9ACTN</name>
<dbReference type="InterPro" id="IPR050515">
    <property type="entry name" value="Beta-lactam/transpept"/>
</dbReference>
<dbReference type="Gene3D" id="3.30.450.330">
    <property type="match status" value="1"/>
</dbReference>
<dbReference type="SUPFAM" id="SSF56601">
    <property type="entry name" value="beta-lactamase/transpeptidase-like"/>
    <property type="match status" value="1"/>
</dbReference>
<comment type="caution">
    <text evidence="7">The sequence shown here is derived from an EMBL/GenBank/DDBJ whole genome shotgun (WGS) entry which is preliminary data.</text>
</comment>
<evidence type="ECO:0000256" key="1">
    <source>
        <dbReference type="ARBA" id="ARBA00004370"/>
    </source>
</evidence>
<keyword evidence="4" id="KW-0812">Transmembrane</keyword>
<evidence type="ECO:0000256" key="3">
    <source>
        <dbReference type="ARBA" id="ARBA00023136"/>
    </source>
</evidence>
<gene>
    <name evidence="7" type="ORF">AB3X52_07600</name>
</gene>
<dbReference type="SUPFAM" id="SSF56519">
    <property type="entry name" value="Penicillin binding protein dimerisation domain"/>
    <property type="match status" value="1"/>
</dbReference>
<dbReference type="Proteomes" id="UP001556631">
    <property type="component" value="Unassembled WGS sequence"/>
</dbReference>
<evidence type="ECO:0000313" key="8">
    <source>
        <dbReference type="Proteomes" id="UP001556631"/>
    </source>
</evidence>
<comment type="subcellular location">
    <subcellularLocation>
        <location evidence="1">Membrane</location>
    </subcellularLocation>
</comment>
<dbReference type="Gene3D" id="3.40.710.10">
    <property type="entry name" value="DD-peptidase/beta-lactamase superfamily"/>
    <property type="match status" value="1"/>
</dbReference>
<comment type="similarity">
    <text evidence="2">Belongs to the transpeptidase family.</text>
</comment>
<evidence type="ECO:0000313" key="7">
    <source>
        <dbReference type="EMBL" id="MEX0427477.1"/>
    </source>
</evidence>
<keyword evidence="3 4" id="KW-0472">Membrane</keyword>
<dbReference type="InterPro" id="IPR001460">
    <property type="entry name" value="PCN-bd_Tpept"/>
</dbReference>
<dbReference type="PANTHER" id="PTHR30627">
    <property type="entry name" value="PEPTIDOGLYCAN D,D-TRANSPEPTIDASE"/>
    <property type="match status" value="1"/>
</dbReference>
<dbReference type="PANTHER" id="PTHR30627:SF1">
    <property type="entry name" value="PEPTIDOGLYCAN D,D-TRANSPEPTIDASE FTSI"/>
    <property type="match status" value="1"/>
</dbReference>
<reference evidence="7 8" key="1">
    <citation type="submission" date="2024-07" db="EMBL/GenBank/DDBJ databases">
        <authorList>
            <person name="Lee S."/>
            <person name="Kang M."/>
        </authorList>
    </citation>
    <scope>NUCLEOTIDE SEQUENCE [LARGE SCALE GENOMIC DNA]</scope>
    <source>
        <strain evidence="7 8">DS6</strain>
    </source>
</reference>
<evidence type="ECO:0000256" key="4">
    <source>
        <dbReference type="SAM" id="Phobius"/>
    </source>
</evidence>
<accession>A0ABV3SX09</accession>
<dbReference type="Pfam" id="PF00905">
    <property type="entry name" value="Transpeptidase"/>
    <property type="match status" value="1"/>
</dbReference>
<protein>
    <submittedName>
        <fullName evidence="7">Peptidoglycan D,D-transpeptidase FtsI family protein</fullName>
    </submittedName>
</protein>
<sequence>MRSAARLDVRLRVGFVVIAMILSVFGARLVQLQGFDPHAYAAAAAKENLVDVVLPAERGDILDRNGEPLADSVDGLMVIADPSLTSQHAAELATLLSKRLKIDYAATLAKLRKTSGAGSRFQYVARNVPATLATAAVQAAEKKGYDGLTTERDPIRDYPAGDVAANLVGFIGTDGPLAGMELAFNKHLAGKDGKATYEQDKAAGGTRIPLGKSSRVNPIDGQNLTLTIDRDLQWYSQRVLMKAVQDANAESGMAIVMDTKTGEVLTQADYPTYNAQDPGATPQKYRGVPSLSDPYEPGSVEKVLTLSALIDAGKVTDRTKLTVPGEYKSGDAYIHDWWAHGTVKLTLAGVIAQSSNIGTVLASNKFKKGQLRDYLVKFGLGQRTNVGLAGESAGLLPSTSVWNDADEDRIDFGQSLSVNALQEAAAVNTIADGGVRIDPSLVIGHATNDAGVEVGTDTATRRRVVSAAAAKQMSLMMERVVDPVAGLAPKAGVPGYRVAGKTGTAQRVSTKCHCYDGTFTVSFAGFAPADNPRFTIYVVVQNPRNGGGGGSVAGPVFSKIMGFALRRYGVPPTNTPASKLPTTW</sequence>
<dbReference type="RefSeq" id="WP_367992896.1">
    <property type="nucleotide sequence ID" value="NZ_JBFPJR010000010.1"/>
</dbReference>
<dbReference type="Gene3D" id="3.90.1310.10">
    <property type="entry name" value="Penicillin-binding protein 2a (Domain 2)"/>
    <property type="match status" value="1"/>
</dbReference>
<feature type="domain" description="Penicillin-binding protein transpeptidase" evidence="5">
    <location>
        <begin position="252"/>
        <end position="561"/>
    </location>
</feature>
<feature type="domain" description="Penicillin-binding protein dimerisation" evidence="6">
    <location>
        <begin position="54"/>
        <end position="173"/>
    </location>
</feature>
<keyword evidence="8" id="KW-1185">Reference proteome</keyword>
<keyword evidence="4" id="KW-1133">Transmembrane helix</keyword>
<feature type="transmembrane region" description="Helical" evidence="4">
    <location>
        <begin position="12"/>
        <end position="30"/>
    </location>
</feature>
<dbReference type="Pfam" id="PF03717">
    <property type="entry name" value="PBP_dimer"/>
    <property type="match status" value="1"/>
</dbReference>
<proteinExistence type="inferred from homology"/>